<feature type="compositionally biased region" description="Low complexity" evidence="1">
    <location>
        <begin position="186"/>
        <end position="201"/>
    </location>
</feature>
<evidence type="ECO:0000313" key="3">
    <source>
        <dbReference type="Proteomes" id="UP000509626"/>
    </source>
</evidence>
<feature type="compositionally biased region" description="Low complexity" evidence="1">
    <location>
        <begin position="257"/>
        <end position="296"/>
    </location>
</feature>
<dbReference type="InterPro" id="IPR036465">
    <property type="entry name" value="vWFA_dom_sf"/>
</dbReference>
<feature type="compositionally biased region" description="Polar residues" evidence="1">
    <location>
        <begin position="202"/>
        <end position="217"/>
    </location>
</feature>
<dbReference type="EMBL" id="CP058579">
    <property type="protein sequence ID" value="QLG61437.1"/>
    <property type="molecule type" value="Genomic_DNA"/>
</dbReference>
<proteinExistence type="predicted"/>
<accession>A0A7D5Q955</accession>
<feature type="compositionally biased region" description="Low complexity" evidence="1">
    <location>
        <begin position="224"/>
        <end position="243"/>
    </location>
</feature>
<gene>
    <name evidence="2" type="ORF">HUG12_06685</name>
</gene>
<dbReference type="KEGG" id="halu:HUG12_06685"/>
<reference evidence="2 3" key="1">
    <citation type="submission" date="2020-06" db="EMBL/GenBank/DDBJ databases">
        <title>NJ-3-1, isolated from saline soil.</title>
        <authorList>
            <person name="Cui H.L."/>
            <person name="Shi X."/>
        </authorList>
    </citation>
    <scope>NUCLEOTIDE SEQUENCE [LARGE SCALE GENOMIC DNA]</scope>
    <source>
        <strain evidence="2 3">NJ-3-1</strain>
    </source>
</reference>
<dbReference type="Proteomes" id="UP000509626">
    <property type="component" value="Chromosome"/>
</dbReference>
<feature type="region of interest" description="Disordered" evidence="1">
    <location>
        <begin position="183"/>
        <end position="356"/>
    </location>
</feature>
<organism evidence="2 3">
    <name type="scientific">Halorarum salinum</name>
    <dbReference type="NCBI Taxonomy" id="2743089"/>
    <lineage>
        <taxon>Archaea</taxon>
        <taxon>Methanobacteriati</taxon>
        <taxon>Methanobacteriota</taxon>
        <taxon>Stenosarchaea group</taxon>
        <taxon>Halobacteria</taxon>
        <taxon>Halobacteriales</taxon>
        <taxon>Haloferacaceae</taxon>
        <taxon>Halorarum</taxon>
    </lineage>
</organism>
<protein>
    <submittedName>
        <fullName evidence="2">VWA domain-containing protein</fullName>
    </submittedName>
</protein>
<sequence length="392" mass="41009">MPRTAAALLVATLLAVPGCVSSSGSGGSVGLSVGGARDANAFRDDVHDGYVPRPTDVTSEGLFHDYYFDTGQSRPCEERFCPSYGRATSTDPLSNETERYLAVGPNSGIPRTDFERKKLNLVVVVDTSGSTSDGIGRYYYDGNGTPSNPETTTKMSAARSALRTLVGHLGPEDRLGIVAYDDDARSSASSGRSASRETTSTKPSRASVQTAEPTSTRACEPPASSSRTTPATRRTRRGSSTSRTRCRTSETPGPGASTTDSPRSPTTSSGRWTRSAPSACAGTSSSCGRSSTTGTRRPGHPPTASSVPDPRRRAPPAGTRVVSRPTAVGSSSGVTAFDAGRHRPDDDASTMAGSPFATIRTGEVRLRDDLARVDVRPTARAALDRPGRSRAS</sequence>
<evidence type="ECO:0000256" key="1">
    <source>
        <dbReference type="SAM" id="MobiDB-lite"/>
    </source>
</evidence>
<name>A0A7D5Q955_9EURY</name>
<dbReference type="AlphaFoldDB" id="A0A7D5Q955"/>
<dbReference type="SUPFAM" id="SSF53300">
    <property type="entry name" value="vWA-like"/>
    <property type="match status" value="1"/>
</dbReference>
<dbReference type="OrthoDB" id="329192at2157"/>
<keyword evidence="3" id="KW-1185">Reference proteome</keyword>
<evidence type="ECO:0000313" key="2">
    <source>
        <dbReference type="EMBL" id="QLG61437.1"/>
    </source>
</evidence>
<dbReference type="Gene3D" id="3.40.50.410">
    <property type="entry name" value="von Willebrand factor, type A domain"/>
    <property type="match status" value="1"/>
</dbReference>